<dbReference type="Proteomes" id="UP001293593">
    <property type="component" value="Unassembled WGS sequence"/>
</dbReference>
<evidence type="ECO:0000313" key="1">
    <source>
        <dbReference type="EMBL" id="KAK4258000.1"/>
    </source>
</evidence>
<name>A0AAE1IUX9_9FABA</name>
<dbReference type="EMBL" id="JAWXYG010000012">
    <property type="protein sequence ID" value="KAK4258000.1"/>
    <property type="molecule type" value="Genomic_DNA"/>
</dbReference>
<evidence type="ECO:0000313" key="2">
    <source>
        <dbReference type="Proteomes" id="UP001293593"/>
    </source>
</evidence>
<reference evidence="1" key="1">
    <citation type="submission" date="2023-10" db="EMBL/GenBank/DDBJ databases">
        <title>Chromosome-level genome of the transformable northern wattle, Acacia crassicarpa.</title>
        <authorList>
            <person name="Massaro I."/>
            <person name="Sinha N.R."/>
            <person name="Poethig S."/>
            <person name="Leichty A.R."/>
        </authorList>
    </citation>
    <scope>NUCLEOTIDE SEQUENCE</scope>
    <source>
        <strain evidence="1">Acra3RX</strain>
        <tissue evidence="1">Leaf</tissue>
    </source>
</reference>
<gene>
    <name evidence="1" type="ORF">QN277_007514</name>
</gene>
<keyword evidence="2" id="KW-1185">Reference proteome</keyword>
<protein>
    <submittedName>
        <fullName evidence="1">Uncharacterized protein</fullName>
    </submittedName>
</protein>
<comment type="caution">
    <text evidence="1">The sequence shown here is derived from an EMBL/GenBank/DDBJ whole genome shotgun (WGS) entry which is preliminary data.</text>
</comment>
<organism evidence="1 2">
    <name type="scientific">Acacia crassicarpa</name>
    <name type="common">northern wattle</name>
    <dbReference type="NCBI Taxonomy" id="499986"/>
    <lineage>
        <taxon>Eukaryota</taxon>
        <taxon>Viridiplantae</taxon>
        <taxon>Streptophyta</taxon>
        <taxon>Embryophyta</taxon>
        <taxon>Tracheophyta</taxon>
        <taxon>Spermatophyta</taxon>
        <taxon>Magnoliopsida</taxon>
        <taxon>eudicotyledons</taxon>
        <taxon>Gunneridae</taxon>
        <taxon>Pentapetalae</taxon>
        <taxon>rosids</taxon>
        <taxon>fabids</taxon>
        <taxon>Fabales</taxon>
        <taxon>Fabaceae</taxon>
        <taxon>Caesalpinioideae</taxon>
        <taxon>mimosoid clade</taxon>
        <taxon>Acacieae</taxon>
        <taxon>Acacia</taxon>
    </lineage>
</organism>
<sequence>MASLAMDMMLHG</sequence>
<accession>A0AAE1IUX9</accession>
<proteinExistence type="predicted"/>